<evidence type="ECO:0000259" key="13">
    <source>
        <dbReference type="PROSITE" id="PS50188"/>
    </source>
</evidence>
<organism evidence="17">
    <name type="scientific">Menopon gallinae</name>
    <name type="common">poultry shaft louse</name>
    <dbReference type="NCBI Taxonomy" id="328185"/>
    <lineage>
        <taxon>Eukaryota</taxon>
        <taxon>Metazoa</taxon>
        <taxon>Ecdysozoa</taxon>
        <taxon>Arthropoda</taxon>
        <taxon>Hexapoda</taxon>
        <taxon>Insecta</taxon>
        <taxon>Pterygota</taxon>
        <taxon>Neoptera</taxon>
        <taxon>Paraneoptera</taxon>
        <taxon>Psocodea</taxon>
        <taxon>Troctomorpha</taxon>
        <taxon>Phthiraptera</taxon>
        <taxon>Amblycera</taxon>
        <taxon>Menoponidae</taxon>
        <taxon>Menopon</taxon>
    </lineage>
</organism>
<dbReference type="InterPro" id="IPR027417">
    <property type="entry name" value="P-loop_NTPase"/>
</dbReference>
<dbReference type="InterPro" id="IPR011545">
    <property type="entry name" value="DEAD/DEAH_box_helicase_dom"/>
</dbReference>
<evidence type="ECO:0000259" key="15">
    <source>
        <dbReference type="PROSITE" id="PS51194"/>
    </source>
</evidence>
<dbReference type="EMBL" id="JARGDH010000002">
    <property type="protein sequence ID" value="KAL0277880.1"/>
    <property type="molecule type" value="Genomic_DNA"/>
</dbReference>
<evidence type="ECO:0000259" key="16">
    <source>
        <dbReference type="PROSITE" id="PS51195"/>
    </source>
</evidence>
<evidence type="ECO:0000259" key="14">
    <source>
        <dbReference type="PROSITE" id="PS51192"/>
    </source>
</evidence>
<evidence type="ECO:0000256" key="12">
    <source>
        <dbReference type="RuleBase" id="RU365068"/>
    </source>
</evidence>
<dbReference type="FunFam" id="2.60.120.920:FF:000076">
    <property type="entry name" value="ATP-dependent RNA helicase DDX1"/>
    <property type="match status" value="1"/>
</dbReference>
<keyword evidence="6" id="KW-0269">Exonuclease</keyword>
<name>A0AAW2I672_9NEOP</name>
<dbReference type="Pfam" id="PF00622">
    <property type="entry name" value="SPRY"/>
    <property type="match status" value="1"/>
</dbReference>
<keyword evidence="8 12" id="KW-0694">RNA-binding</keyword>
<dbReference type="GO" id="GO:0003723">
    <property type="term" value="F:RNA binding"/>
    <property type="evidence" value="ECO:0007669"/>
    <property type="project" value="UniProtKB-UniRule"/>
</dbReference>
<comment type="function">
    <text evidence="12">RNA helicase.</text>
</comment>
<dbReference type="AlphaFoldDB" id="A0AAW2I672"/>
<dbReference type="FunFam" id="3.40.50.300:FF:000716">
    <property type="entry name" value="ATP-dependent RNA helicase DDX1"/>
    <property type="match status" value="1"/>
</dbReference>
<evidence type="ECO:0000256" key="3">
    <source>
        <dbReference type="ARBA" id="ARBA00022741"/>
    </source>
</evidence>
<dbReference type="SUPFAM" id="SSF52540">
    <property type="entry name" value="P-loop containing nucleoside triphosphate hydrolases"/>
    <property type="match status" value="2"/>
</dbReference>
<dbReference type="InterPro" id="IPR014001">
    <property type="entry name" value="Helicase_ATP-bd"/>
</dbReference>
<dbReference type="FunFam" id="3.40.50.300:FF:000708">
    <property type="entry name" value="ATP-dependent RNA helicase DDX1"/>
    <property type="match status" value="1"/>
</dbReference>
<evidence type="ECO:0000256" key="7">
    <source>
        <dbReference type="ARBA" id="ARBA00022840"/>
    </source>
</evidence>
<reference evidence="17" key="1">
    <citation type="journal article" date="2024" name="Gigascience">
        <title>Chromosome-level genome of the poultry shaft louse Menopon gallinae provides insight into the host-switching and adaptive evolution of parasitic lice.</title>
        <authorList>
            <person name="Xu Y."/>
            <person name="Ma L."/>
            <person name="Liu S."/>
            <person name="Liang Y."/>
            <person name="Liu Q."/>
            <person name="He Z."/>
            <person name="Tian L."/>
            <person name="Duan Y."/>
            <person name="Cai W."/>
            <person name="Li H."/>
            <person name="Song F."/>
        </authorList>
    </citation>
    <scope>NUCLEOTIDE SEQUENCE</scope>
    <source>
        <strain evidence="17">Cailab_2023a</strain>
    </source>
</reference>
<evidence type="ECO:0000313" key="17">
    <source>
        <dbReference type="EMBL" id="KAL0277880.1"/>
    </source>
</evidence>
<dbReference type="InterPro" id="IPR003877">
    <property type="entry name" value="SPRY_dom"/>
</dbReference>
<evidence type="ECO:0000256" key="11">
    <source>
        <dbReference type="PROSITE-ProRule" id="PRU00552"/>
    </source>
</evidence>
<dbReference type="GO" id="GO:0004527">
    <property type="term" value="F:exonuclease activity"/>
    <property type="evidence" value="ECO:0007669"/>
    <property type="project" value="UniProtKB-KW"/>
</dbReference>
<evidence type="ECO:0000256" key="10">
    <source>
        <dbReference type="ARBA" id="ARBA00058016"/>
    </source>
</evidence>
<dbReference type="Pfam" id="PF00271">
    <property type="entry name" value="Helicase_C"/>
    <property type="match status" value="1"/>
</dbReference>
<comment type="function">
    <text evidence="10">Acts as an ATP-dependent RNA helicase, able to unwind both RNA-RNA and RNA-DNA duplexes. Possesses 5' single-stranded RNA overhang nuclease activity.</text>
</comment>
<keyword evidence="2" id="KW-0540">Nuclease</keyword>
<dbReference type="EC" id="3.6.4.13" evidence="12"/>
<comment type="domain">
    <text evidence="12">The helicase domain is involved in the stimulation of RELA transcriptional activity.</text>
</comment>
<feature type="domain" description="B30.2/SPRY" evidence="13">
    <location>
        <begin position="67"/>
        <end position="244"/>
    </location>
</feature>
<dbReference type="SMART" id="SM00487">
    <property type="entry name" value="DEXDc"/>
    <property type="match status" value="1"/>
</dbReference>
<evidence type="ECO:0000256" key="5">
    <source>
        <dbReference type="ARBA" id="ARBA00022806"/>
    </source>
</evidence>
<feature type="domain" description="DEAD-box RNA helicase Q" evidence="16">
    <location>
        <begin position="2"/>
        <end position="30"/>
    </location>
</feature>
<keyword evidence="4 12" id="KW-0378">Hydrolase</keyword>
<dbReference type="PROSITE" id="PS51192">
    <property type="entry name" value="HELICASE_ATP_BIND_1"/>
    <property type="match status" value="1"/>
</dbReference>
<protein>
    <recommendedName>
        <fullName evidence="12">ATP-dependent RNA helicase</fullName>
        <ecNumber evidence="12">3.6.4.13</ecNumber>
    </recommendedName>
</protein>
<evidence type="ECO:0000256" key="1">
    <source>
        <dbReference type="ARBA" id="ARBA00008765"/>
    </source>
</evidence>
<dbReference type="GO" id="GO:0003724">
    <property type="term" value="F:RNA helicase activity"/>
    <property type="evidence" value="ECO:0007669"/>
    <property type="project" value="UniProtKB-EC"/>
</dbReference>
<dbReference type="InterPro" id="IPR013320">
    <property type="entry name" value="ConA-like_dom_sf"/>
</dbReference>
<dbReference type="SMART" id="SM00490">
    <property type="entry name" value="HELICc"/>
    <property type="match status" value="1"/>
</dbReference>
<evidence type="ECO:0000256" key="6">
    <source>
        <dbReference type="ARBA" id="ARBA00022839"/>
    </source>
</evidence>
<dbReference type="CDD" id="cd18787">
    <property type="entry name" value="SF2_C_DEAD"/>
    <property type="match status" value="1"/>
</dbReference>
<dbReference type="Gene3D" id="3.40.50.300">
    <property type="entry name" value="P-loop containing nucleotide triphosphate hydrolases"/>
    <property type="match status" value="3"/>
</dbReference>
<dbReference type="Pfam" id="PF00270">
    <property type="entry name" value="DEAD"/>
    <property type="match status" value="2"/>
</dbReference>
<dbReference type="PROSITE" id="PS51195">
    <property type="entry name" value="Q_MOTIF"/>
    <property type="match status" value="1"/>
</dbReference>
<proteinExistence type="inferred from homology"/>
<dbReference type="InterPro" id="IPR001870">
    <property type="entry name" value="B30.2/SPRY"/>
</dbReference>
<dbReference type="PROSITE" id="PS51194">
    <property type="entry name" value="HELICASE_CTER"/>
    <property type="match status" value="1"/>
</dbReference>
<comment type="catalytic activity">
    <reaction evidence="9 12">
        <text>ATP + H2O = ADP + phosphate + H(+)</text>
        <dbReference type="Rhea" id="RHEA:13065"/>
        <dbReference type="ChEBI" id="CHEBI:15377"/>
        <dbReference type="ChEBI" id="CHEBI:15378"/>
        <dbReference type="ChEBI" id="CHEBI:30616"/>
        <dbReference type="ChEBI" id="CHEBI:43474"/>
        <dbReference type="ChEBI" id="CHEBI:456216"/>
        <dbReference type="EC" id="3.6.4.13"/>
    </reaction>
</comment>
<evidence type="ECO:0000256" key="2">
    <source>
        <dbReference type="ARBA" id="ARBA00022722"/>
    </source>
</evidence>
<feature type="domain" description="Helicase ATP-binding" evidence="14">
    <location>
        <begin position="271"/>
        <end position="422"/>
    </location>
</feature>
<evidence type="ECO:0000256" key="4">
    <source>
        <dbReference type="ARBA" id="ARBA00022801"/>
    </source>
</evidence>
<dbReference type="FunFam" id="3.40.50.300:FF:000652">
    <property type="entry name" value="ATP-dependent RNA helicase DDX1"/>
    <property type="match status" value="1"/>
</dbReference>
<evidence type="ECO:0000256" key="9">
    <source>
        <dbReference type="ARBA" id="ARBA00047984"/>
    </source>
</evidence>
<keyword evidence="7 12" id="KW-0067">ATP-binding</keyword>
<feature type="short sequence motif" description="Q motif" evidence="11">
    <location>
        <begin position="2"/>
        <end position="30"/>
    </location>
</feature>
<dbReference type="InterPro" id="IPR043136">
    <property type="entry name" value="B30.2/SPRY_sf"/>
</dbReference>
<gene>
    <name evidence="17" type="ORF">PYX00_005003</name>
</gene>
<dbReference type="CDD" id="cd12873">
    <property type="entry name" value="SPRY_DDX1"/>
    <property type="match status" value="1"/>
</dbReference>
<feature type="domain" description="Helicase C-terminal" evidence="15">
    <location>
        <begin position="477"/>
        <end position="676"/>
    </location>
</feature>
<dbReference type="PROSITE" id="PS50188">
    <property type="entry name" value="B302_SPRY"/>
    <property type="match status" value="1"/>
</dbReference>
<keyword evidence="3 12" id="KW-0547">Nucleotide-binding</keyword>
<dbReference type="SUPFAM" id="SSF49899">
    <property type="entry name" value="Concanavalin A-like lectins/glucanases"/>
    <property type="match status" value="1"/>
</dbReference>
<comment type="similarity">
    <text evidence="1">Belongs to the DEAD box helicase family. DDX1 subfamily.</text>
</comment>
<keyword evidence="5 12" id="KW-0347">Helicase</keyword>
<sequence length="741" mass="82434">MTAFEEMGIMPEIGKAVDEMEWTLPTDVQAEAIPLILGGGDVLMAAETGSGKTGAFCLPILQIVHETLQDIQQGKMSKVVTQTSTKWTLSFFDRGSAMAVTPDGLRCQSREAKEWHGCRATKGVKGKGKYFFEATVTDEGLCRVGWSTAQASLDLGTDKYGFGFGGTGKKSNNKQFDNYGEAFGMSDVIGCYLNLDDSEIKFTKNGVDLGLAFKIPGNLKDGPFFPAVVLKNAEMAFNFGEEAFKHPPKDFTAISKTLEANVVNNTTGSVAQPVTKKSNNAPQAIIIEPSRELAEQTYNQLLKFQKHLPEKITTLLVIGGVSVKDQISSLNSGVDVVVGTPGRLEELISVGHLSLTQCRFFVLDEADGLLKQGYGQLIDRVHKQIPKITADGRRLQMIVCSATLHDFDVKKMAERLMHFPTWVDLKGEDAVPETVHHVVVMVDPQKDRSWQNLRVHIQTDGVHAEDSVKPWNNTPETLSEAVKMLKGEYCIRAINEHKMDRCIIFCRTKLDCDNLERYFNQLGGGPRNASSPYSCVCLHSDRKPAERKANLEKFKNGEVKFLICTDVAARGIDINGLPFMINVTLPDEKSNYVHRIGRVGRAERMGLAISLVSSVPEKVWYHGQWCPSRGQKCYNTNLTDVKGCCIWYNEPRYLAEIEDHLNVTIQQVEPDIKVPLNEFDGKVVYGQKRVQTGTDYKNHVEQMAPAVKDLATLESRAQLLYLKRHFSKHVITASISILKEH</sequence>
<dbReference type="PANTHER" id="PTHR24031">
    <property type="entry name" value="RNA HELICASE"/>
    <property type="match status" value="1"/>
</dbReference>
<dbReference type="Gene3D" id="2.60.120.920">
    <property type="match status" value="1"/>
</dbReference>
<accession>A0AAW2I672</accession>
<dbReference type="GO" id="GO:0005524">
    <property type="term" value="F:ATP binding"/>
    <property type="evidence" value="ECO:0007669"/>
    <property type="project" value="UniProtKB-UniRule"/>
</dbReference>
<dbReference type="SMART" id="SM00449">
    <property type="entry name" value="SPRY"/>
    <property type="match status" value="1"/>
</dbReference>
<dbReference type="InterPro" id="IPR014014">
    <property type="entry name" value="RNA_helicase_DEAD_Q_motif"/>
</dbReference>
<evidence type="ECO:0000256" key="8">
    <source>
        <dbReference type="ARBA" id="ARBA00022884"/>
    </source>
</evidence>
<comment type="caution">
    <text evidence="17">The sequence shown here is derived from an EMBL/GenBank/DDBJ whole genome shotgun (WGS) entry which is preliminary data.</text>
</comment>
<dbReference type="InterPro" id="IPR001650">
    <property type="entry name" value="Helicase_C-like"/>
</dbReference>